<name>A0A3N1P0P2_9GAMM</name>
<dbReference type="AlphaFoldDB" id="A0A3N1P0P2"/>
<reference evidence="2 3" key="1">
    <citation type="submission" date="2018-11" db="EMBL/GenBank/DDBJ databases">
        <title>Genomic Encyclopedia of Type Strains, Phase IV (KMG-IV): sequencing the most valuable type-strain genomes for metagenomic binning, comparative biology and taxonomic classification.</title>
        <authorList>
            <person name="Goeker M."/>
        </authorList>
    </citation>
    <scope>NUCLEOTIDE SEQUENCE [LARGE SCALE GENOMIC DNA]</scope>
    <source>
        <strain evidence="2 3">DSM 16974</strain>
    </source>
</reference>
<dbReference type="EMBL" id="RJUK01000001">
    <property type="protein sequence ID" value="ROQ20270.1"/>
    <property type="molecule type" value="Genomic_DNA"/>
</dbReference>
<accession>A0A3N1P0P2</accession>
<proteinExistence type="predicted"/>
<dbReference type="Proteomes" id="UP000273643">
    <property type="component" value="Unassembled WGS sequence"/>
</dbReference>
<evidence type="ECO:0000256" key="1">
    <source>
        <dbReference type="SAM" id="SignalP"/>
    </source>
</evidence>
<organism evidence="2 3">
    <name type="scientific">Marinimicrobium koreense</name>
    <dbReference type="NCBI Taxonomy" id="306545"/>
    <lineage>
        <taxon>Bacteria</taxon>
        <taxon>Pseudomonadati</taxon>
        <taxon>Pseudomonadota</taxon>
        <taxon>Gammaproteobacteria</taxon>
        <taxon>Cellvibrionales</taxon>
        <taxon>Cellvibrionaceae</taxon>
        <taxon>Marinimicrobium</taxon>
    </lineage>
</organism>
<sequence>MWLAPPEQTSPQHSIIMGGQTQRQALTRPMRLTALLLLLALCQATFAARSTEAAEVVVDIPYMERAGLHLDYAIDLLTLALALSEQRYGPYKIVQQPSQTVIRRQLLELQKNERLSVAISMPMPEWLNNAEQIPFPIMKGLASYRLFFSHRQNLERVNAIEGLAALKTLKIGQGAGWSTAKILEDNGFEVVYGGPYETLFPMLLGDRFQLLMRGVYEIKPELEVYQPDMPDLAMVDEIAIYTYLPMYFFVSRKQPELAERLNFGLKKAHETGQWDALFYHYFSDTLSLLNLETRRVFYLNNTNIDRSFYANDKPYLLPSIVTLESQRQQAITD</sequence>
<feature type="signal peptide" evidence="1">
    <location>
        <begin position="1"/>
        <end position="47"/>
    </location>
</feature>
<evidence type="ECO:0000313" key="3">
    <source>
        <dbReference type="Proteomes" id="UP000273643"/>
    </source>
</evidence>
<evidence type="ECO:0008006" key="4">
    <source>
        <dbReference type="Google" id="ProtNLM"/>
    </source>
</evidence>
<comment type="caution">
    <text evidence="2">The sequence shown here is derived from an EMBL/GenBank/DDBJ whole genome shotgun (WGS) entry which is preliminary data.</text>
</comment>
<gene>
    <name evidence="2" type="ORF">EDC38_0871</name>
</gene>
<feature type="chain" id="PRO_5018045919" description="ABC-type amino acid transport substrate-binding protein" evidence="1">
    <location>
        <begin position="48"/>
        <end position="333"/>
    </location>
</feature>
<protein>
    <recommendedName>
        <fullName evidence="4">ABC-type amino acid transport substrate-binding protein</fullName>
    </recommendedName>
</protein>
<keyword evidence="1" id="KW-0732">Signal</keyword>
<keyword evidence="3" id="KW-1185">Reference proteome</keyword>
<evidence type="ECO:0000313" key="2">
    <source>
        <dbReference type="EMBL" id="ROQ20270.1"/>
    </source>
</evidence>
<dbReference type="SUPFAM" id="SSF53850">
    <property type="entry name" value="Periplasmic binding protein-like II"/>
    <property type="match status" value="1"/>
</dbReference>